<dbReference type="PROSITE" id="PS50297">
    <property type="entry name" value="ANK_REP_REGION"/>
    <property type="match status" value="3"/>
</dbReference>
<feature type="transmembrane region" description="Helical" evidence="4">
    <location>
        <begin position="806"/>
        <end position="823"/>
    </location>
</feature>
<keyword evidence="6" id="KW-1185">Reference proteome</keyword>
<feature type="repeat" description="ANK" evidence="3">
    <location>
        <begin position="569"/>
        <end position="601"/>
    </location>
</feature>
<dbReference type="PROSITE" id="PS50088">
    <property type="entry name" value="ANK_REPEAT"/>
    <property type="match status" value="4"/>
</dbReference>
<evidence type="ECO:0000256" key="1">
    <source>
        <dbReference type="ARBA" id="ARBA00022737"/>
    </source>
</evidence>
<keyword evidence="2 3" id="KW-0040">ANK repeat</keyword>
<dbReference type="OrthoDB" id="5657095at2"/>
<dbReference type="STRING" id="1346286.SAMN05444362_11249"/>
<name>A0A1M5FML6_9BACT</name>
<evidence type="ECO:0000313" key="5">
    <source>
        <dbReference type="EMBL" id="SHF92748.1"/>
    </source>
</evidence>
<dbReference type="PROSITE" id="PS51257">
    <property type="entry name" value="PROKAR_LIPOPROTEIN"/>
    <property type="match status" value="1"/>
</dbReference>
<dbReference type="Proteomes" id="UP000184480">
    <property type="component" value="Unassembled WGS sequence"/>
</dbReference>
<evidence type="ECO:0000313" key="6">
    <source>
        <dbReference type="Proteomes" id="UP000184480"/>
    </source>
</evidence>
<keyword evidence="1" id="KW-0677">Repeat</keyword>
<feature type="repeat" description="ANK" evidence="3">
    <location>
        <begin position="619"/>
        <end position="651"/>
    </location>
</feature>
<feature type="repeat" description="ANK" evidence="3">
    <location>
        <begin position="115"/>
        <end position="147"/>
    </location>
</feature>
<evidence type="ECO:0000256" key="2">
    <source>
        <dbReference type="ARBA" id="ARBA00023043"/>
    </source>
</evidence>
<gene>
    <name evidence="5" type="ORF">SAMN05444362_11249</name>
</gene>
<dbReference type="EMBL" id="FQUC01000012">
    <property type="protein sequence ID" value="SHF92748.1"/>
    <property type="molecule type" value="Genomic_DNA"/>
</dbReference>
<sequence>MRFIRAHKPLFLLIAFIAFGLLACVRKPAVSESEKELLRAVQYGDYESAAYCLDIGVSPDITDIYEQSLLMLAVQDEYEDVIELLLSKGADVNYKINTRNTEGIQNVRNINTELFGLNVLYFAVQTGDTTIVDMLLKRGAELNPENESESPLLIASENLDYEMLGYLFRNKARVSDRIAWDILGTTVISKYQGILLVEESFFRVVDLWKSYQKLAIVPANLEQSARIYYNMPSSMRRYDREWSTRAIDDFMFAYHERHARIDEESPEEKEFRDQRAVWEKEKYIAQYWNDREIRKTHQSATAYEDEKREAREIELYNFSVWRNLVIGIVLMLCALVYVYNRYGLVRIREFLHERIFKKVASFINRRTITGTQTEEKPALLQRLTRKKELPENPKGWSVDNTFNIKVDILTIEDMINPIRLCNEHEKAVRRMMWYMRRLEQHTDEAVAGRLGEKGLLPHLDLLLEKVDMSVIRDVYKRSLYLMVKDYGQRDDRVFKFLKRMDRRKKRSKVKWFFLSIMFILSLFSFHSYAQQEAITREEKILLTAVEENKYKETESFLRSGLSANLTDEYGVSLLMKAIENKDQKMIGLLIRQGANVNYRIDNISAYTNAKVRSKLLGLKGTSVLDFAVDSRNTVIVDLLLEKGAILNLKDEMESPLVKASQNKDYSMLIFLSDKGARVSRNRAEDIAMMAIDFILLSPEASSYFMVIKFWEDHGVEITEDNLSKSAYYKFYDHPEGELSKFVKQYDIWKKEEAVRLQEQEGLYDDLNLYRLDVDSLITAHQRQQESENEEESLTEEEASGVKAPEIIMIVILSCVSIPLFVYVRYGSFDVLWKTIRTKFVKKPVNPNPQPVVQPKPVREARPIKPVQTPNKQPRNNLRGWSADNTFNIKVDILTIEDMINPIRLCNEHEKAVRRMMWYMRRLEQHTDEAVAGRLGEKGLLPHLNTLWRKIDVSMVRDVYKRSFRIMVENYGTRDDRVLVFLETMTKKRNSKVKKKR</sequence>
<protein>
    <submittedName>
        <fullName evidence="5">Ankyrin repeat-containing protein</fullName>
    </submittedName>
</protein>
<dbReference type="Pfam" id="PF00023">
    <property type="entry name" value="Ank"/>
    <property type="match status" value="1"/>
</dbReference>
<accession>A0A1M5FML6</accession>
<evidence type="ECO:0000256" key="3">
    <source>
        <dbReference type="PROSITE-ProRule" id="PRU00023"/>
    </source>
</evidence>
<dbReference type="PANTHER" id="PTHR24198:SF165">
    <property type="entry name" value="ANKYRIN REPEAT-CONTAINING PROTEIN-RELATED"/>
    <property type="match status" value="1"/>
</dbReference>
<feature type="repeat" description="ANK" evidence="3">
    <location>
        <begin position="65"/>
        <end position="97"/>
    </location>
</feature>
<dbReference type="InterPro" id="IPR002110">
    <property type="entry name" value="Ankyrin_rpt"/>
</dbReference>
<dbReference type="AlphaFoldDB" id="A0A1M5FML6"/>
<feature type="transmembrane region" description="Helical" evidence="4">
    <location>
        <begin position="320"/>
        <end position="339"/>
    </location>
</feature>
<dbReference type="Gene3D" id="1.25.40.20">
    <property type="entry name" value="Ankyrin repeat-containing domain"/>
    <property type="match status" value="2"/>
</dbReference>
<keyword evidence="4" id="KW-0812">Transmembrane</keyword>
<dbReference type="SUPFAM" id="SSF48403">
    <property type="entry name" value="Ankyrin repeat"/>
    <property type="match status" value="2"/>
</dbReference>
<reference evidence="6" key="1">
    <citation type="submission" date="2016-11" db="EMBL/GenBank/DDBJ databases">
        <authorList>
            <person name="Varghese N."/>
            <person name="Submissions S."/>
        </authorList>
    </citation>
    <scope>NUCLEOTIDE SEQUENCE [LARGE SCALE GENOMIC DNA]</scope>
    <source>
        <strain evidence="6">DSM 27370</strain>
    </source>
</reference>
<dbReference type="SMART" id="SM00248">
    <property type="entry name" value="ANK"/>
    <property type="match status" value="7"/>
</dbReference>
<proteinExistence type="predicted"/>
<dbReference type="RefSeq" id="WP_062180876.1">
    <property type="nucleotide sequence ID" value="NZ_BBXL01000011.1"/>
</dbReference>
<keyword evidence="4" id="KW-0472">Membrane</keyword>
<dbReference type="InterPro" id="IPR036770">
    <property type="entry name" value="Ankyrin_rpt-contain_sf"/>
</dbReference>
<evidence type="ECO:0000256" key="4">
    <source>
        <dbReference type="SAM" id="Phobius"/>
    </source>
</evidence>
<feature type="transmembrane region" description="Helical" evidence="4">
    <location>
        <begin position="509"/>
        <end position="529"/>
    </location>
</feature>
<dbReference type="PANTHER" id="PTHR24198">
    <property type="entry name" value="ANKYRIN REPEAT AND PROTEIN KINASE DOMAIN-CONTAINING PROTEIN"/>
    <property type="match status" value="1"/>
</dbReference>
<keyword evidence="4" id="KW-1133">Transmembrane helix</keyword>
<organism evidence="5 6">
    <name type="scientific">Dysgonomonas macrotermitis</name>
    <dbReference type="NCBI Taxonomy" id="1346286"/>
    <lineage>
        <taxon>Bacteria</taxon>
        <taxon>Pseudomonadati</taxon>
        <taxon>Bacteroidota</taxon>
        <taxon>Bacteroidia</taxon>
        <taxon>Bacteroidales</taxon>
        <taxon>Dysgonomonadaceae</taxon>
        <taxon>Dysgonomonas</taxon>
    </lineage>
</organism>